<dbReference type="Proteomes" id="UP000660611">
    <property type="component" value="Unassembled WGS sequence"/>
</dbReference>
<sequence length="156" mass="16216">MRKAFVAAAVAALGVALLPATAAHASQQLTYFETAANVVFVPACTPTPVDPTCDPRGAGSWFSSTGPLSLTQGGAAVGSVSTFCLTTRKVGADYYGTCTDVLYTPAGVFEATGEINESALERFVPQQLPLTKNHTGTLTVQQVVYPDVFVLTVNAN</sequence>
<dbReference type="RefSeq" id="WP_203851959.1">
    <property type="nucleotide sequence ID" value="NZ_BAAAVW010000027.1"/>
</dbReference>
<dbReference type="EMBL" id="BONQ01000129">
    <property type="protein sequence ID" value="GIG50313.1"/>
    <property type="molecule type" value="Genomic_DNA"/>
</dbReference>
<organism evidence="2 3">
    <name type="scientific">Dactylosporangium siamense</name>
    <dbReference type="NCBI Taxonomy" id="685454"/>
    <lineage>
        <taxon>Bacteria</taxon>
        <taxon>Bacillati</taxon>
        <taxon>Actinomycetota</taxon>
        <taxon>Actinomycetes</taxon>
        <taxon>Micromonosporales</taxon>
        <taxon>Micromonosporaceae</taxon>
        <taxon>Dactylosporangium</taxon>
    </lineage>
</organism>
<feature type="signal peptide" evidence="1">
    <location>
        <begin position="1"/>
        <end position="25"/>
    </location>
</feature>
<name>A0A919PXG7_9ACTN</name>
<comment type="caution">
    <text evidence="2">The sequence shown here is derived from an EMBL/GenBank/DDBJ whole genome shotgun (WGS) entry which is preliminary data.</text>
</comment>
<keyword evidence="3" id="KW-1185">Reference proteome</keyword>
<evidence type="ECO:0000313" key="2">
    <source>
        <dbReference type="EMBL" id="GIG50313.1"/>
    </source>
</evidence>
<evidence type="ECO:0008006" key="4">
    <source>
        <dbReference type="Google" id="ProtNLM"/>
    </source>
</evidence>
<evidence type="ECO:0000313" key="3">
    <source>
        <dbReference type="Proteomes" id="UP000660611"/>
    </source>
</evidence>
<accession>A0A919PXG7</accession>
<protein>
    <recommendedName>
        <fullName evidence="4">Secreted protein</fullName>
    </recommendedName>
</protein>
<gene>
    <name evidence="2" type="ORF">Dsi01nite_083540</name>
</gene>
<evidence type="ECO:0000256" key="1">
    <source>
        <dbReference type="SAM" id="SignalP"/>
    </source>
</evidence>
<keyword evidence="1" id="KW-0732">Signal</keyword>
<proteinExistence type="predicted"/>
<feature type="chain" id="PRO_5036837026" description="Secreted protein" evidence="1">
    <location>
        <begin position="26"/>
        <end position="156"/>
    </location>
</feature>
<reference evidence="2" key="1">
    <citation type="submission" date="2021-01" db="EMBL/GenBank/DDBJ databases">
        <title>Whole genome shotgun sequence of Dactylosporangium siamense NBRC 106093.</title>
        <authorList>
            <person name="Komaki H."/>
            <person name="Tamura T."/>
        </authorList>
    </citation>
    <scope>NUCLEOTIDE SEQUENCE</scope>
    <source>
        <strain evidence="2">NBRC 106093</strain>
    </source>
</reference>
<dbReference type="AlphaFoldDB" id="A0A919PXG7"/>